<proteinExistence type="inferred from homology"/>
<dbReference type="PIRSF" id="PIRSF005622">
    <property type="entry name" value="Hydrgn_mat_hypD"/>
    <property type="match status" value="1"/>
</dbReference>
<name>A0ABZ0I3N1_9GAMM</name>
<evidence type="ECO:0000256" key="2">
    <source>
        <dbReference type="ARBA" id="ARBA00022723"/>
    </source>
</evidence>
<keyword evidence="3" id="KW-0408">Iron</keyword>
<dbReference type="PANTHER" id="PTHR30149:SF0">
    <property type="entry name" value="HYDROGENASE MATURATION FACTOR HYPD"/>
    <property type="match status" value="1"/>
</dbReference>
<keyword evidence="2" id="KW-0479">Metal-binding</keyword>
<dbReference type="InterPro" id="IPR042243">
    <property type="entry name" value="HypD_1"/>
</dbReference>
<dbReference type="Proteomes" id="UP001626537">
    <property type="component" value="Chromosome"/>
</dbReference>
<dbReference type="Gene3D" id="3.40.50.11740">
    <property type="entry name" value="HypD, alpha/beta domain 2"/>
    <property type="match status" value="2"/>
</dbReference>
<feature type="coiled-coil region" evidence="5">
    <location>
        <begin position="226"/>
        <end position="253"/>
    </location>
</feature>
<protein>
    <recommendedName>
        <fullName evidence="4">Hydrogenase maturation factor</fullName>
    </recommendedName>
</protein>
<evidence type="ECO:0000313" key="6">
    <source>
        <dbReference type="EMBL" id="WOJ93135.1"/>
    </source>
</evidence>
<evidence type="ECO:0000313" key="7">
    <source>
        <dbReference type="Proteomes" id="UP001626537"/>
    </source>
</evidence>
<reference evidence="6 7" key="1">
    <citation type="submission" date="2023-10" db="EMBL/GenBank/DDBJ databases">
        <title>Two novel species belonging to the OM43/NOR5 clade.</title>
        <authorList>
            <person name="Park M."/>
        </authorList>
    </citation>
    <scope>NUCLEOTIDE SEQUENCE [LARGE SCALE GENOMIC DNA]</scope>
    <source>
        <strain evidence="6 7">IMCC43200</strain>
    </source>
</reference>
<dbReference type="PANTHER" id="PTHR30149">
    <property type="entry name" value="HYDROGENASE PROTEIN ASSEMBLY PROTEIN HYPD"/>
    <property type="match status" value="1"/>
</dbReference>
<comment type="similarity">
    <text evidence="1 4">Belongs to the HypD family.</text>
</comment>
<dbReference type="EMBL" id="CP136864">
    <property type="protein sequence ID" value="WOJ93135.1"/>
    <property type="molecule type" value="Genomic_DNA"/>
</dbReference>
<dbReference type="NCBIfam" id="TIGR00075">
    <property type="entry name" value="hypD"/>
    <property type="match status" value="1"/>
</dbReference>
<evidence type="ECO:0000256" key="5">
    <source>
        <dbReference type="SAM" id="Coils"/>
    </source>
</evidence>
<accession>A0ABZ0I3N1</accession>
<evidence type="ECO:0000256" key="1">
    <source>
        <dbReference type="ARBA" id="ARBA00007888"/>
    </source>
</evidence>
<dbReference type="InterPro" id="IPR002780">
    <property type="entry name" value="Hyd_form_HypD"/>
</dbReference>
<dbReference type="Pfam" id="PF01924">
    <property type="entry name" value="HypD"/>
    <property type="match status" value="1"/>
</dbReference>
<keyword evidence="5" id="KW-0175">Coiled coil</keyword>
<keyword evidence="7" id="KW-1185">Reference proteome</keyword>
<sequence length="367" mass="40010">MRFLEEFRDPAMASLIVHRIHQLVTGNWVLMEVCGGQTHSIIRHGIDQLLPDSVELIHGPGCPVCVTPTHCIDEALALATQESIILTTFADMLRVPGSHDDMLACKARGADVRSLYSPLDAVKIAAENPEREVVFFAVGFETTAPVNALSVLQAQALGLTNFSLLVSQVTVPPAIEAIARAPDNRIQAFLAAGHVCTVMGSWQYESLARRLAKPIVITGFEPLDILLGIEAALQQLEQNAARVENQYARYVDRGGNLQAQELIQKVFTTSDQDWRGLGILLQSGLTLNERYQAYDARKRFALDVAPAARGTRCHAGEVLTGRIRPQQCPHFGSECTPDSPLGATMVSGEGACAAYYRYRRAAAVHNV</sequence>
<gene>
    <name evidence="6" type="primary">hypD</name>
    <name evidence="6" type="ORF">R0135_15300</name>
</gene>
<evidence type="ECO:0000256" key="4">
    <source>
        <dbReference type="PIRNR" id="PIRNR005622"/>
    </source>
</evidence>
<organism evidence="6 7">
    <name type="scientific">Congregibacter variabilis</name>
    <dbReference type="NCBI Taxonomy" id="3081200"/>
    <lineage>
        <taxon>Bacteria</taxon>
        <taxon>Pseudomonadati</taxon>
        <taxon>Pseudomonadota</taxon>
        <taxon>Gammaproteobacteria</taxon>
        <taxon>Cellvibrionales</taxon>
        <taxon>Halieaceae</taxon>
        <taxon>Congregibacter</taxon>
    </lineage>
</organism>
<dbReference type="RefSeq" id="WP_407347793.1">
    <property type="nucleotide sequence ID" value="NZ_CP136864.1"/>
</dbReference>
<dbReference type="InterPro" id="IPR042244">
    <property type="entry name" value="HypD_2_sf"/>
</dbReference>
<dbReference type="Gene3D" id="6.10.20.100">
    <property type="match status" value="1"/>
</dbReference>
<evidence type="ECO:0000256" key="3">
    <source>
        <dbReference type="ARBA" id="ARBA00023004"/>
    </source>
</evidence>